<feature type="domain" description="Guanylate kinase-like" evidence="10">
    <location>
        <begin position="14"/>
        <end position="194"/>
    </location>
</feature>
<evidence type="ECO:0000259" key="10">
    <source>
        <dbReference type="PROSITE" id="PS50052"/>
    </source>
</evidence>
<comment type="catalytic activity">
    <reaction evidence="9">
        <text>GMP + ATP = GDP + ADP</text>
        <dbReference type="Rhea" id="RHEA:20780"/>
        <dbReference type="ChEBI" id="CHEBI:30616"/>
        <dbReference type="ChEBI" id="CHEBI:58115"/>
        <dbReference type="ChEBI" id="CHEBI:58189"/>
        <dbReference type="ChEBI" id="CHEBI:456216"/>
        <dbReference type="EC" id="2.7.4.8"/>
    </reaction>
</comment>
<sequence length="206" mass="23303">MTDPADTPTETREGVLLIISGPSGVGKSTLTNALLENLDADLSVSMTTRPMSKSDVDGEHYHFVDVATFEQNIINQQFLEHAVYNGNYYGTPRMYVQQKLDRGRVVILEIDVEGARQIKSAMPDSYAIFIKPPSEDALIDRLRGRKREDEETIQKRFSLAKKEIAFAESTDVYDVFVVNDDFNRAVAEIEKLIRRRLAEGQEPTLF</sequence>
<dbReference type="AlphaFoldDB" id="A0A7X0H7X6"/>
<dbReference type="RefSeq" id="WP_184678425.1">
    <property type="nucleotide sequence ID" value="NZ_JACHGY010000001.1"/>
</dbReference>
<reference evidence="11 12" key="1">
    <citation type="submission" date="2020-08" db="EMBL/GenBank/DDBJ databases">
        <title>Genomic Encyclopedia of Type Strains, Phase IV (KMG-IV): sequencing the most valuable type-strain genomes for metagenomic binning, comparative biology and taxonomic classification.</title>
        <authorList>
            <person name="Goeker M."/>
        </authorList>
    </citation>
    <scope>NUCLEOTIDE SEQUENCE [LARGE SCALE GENOMIC DNA]</scope>
    <source>
        <strain evidence="11 12">DSM 103725</strain>
    </source>
</reference>
<gene>
    <name evidence="9" type="primary">gmk</name>
    <name evidence="11" type="ORF">HNQ40_002738</name>
</gene>
<evidence type="ECO:0000256" key="5">
    <source>
        <dbReference type="ARBA" id="ARBA00022741"/>
    </source>
</evidence>
<dbReference type="PROSITE" id="PS50052">
    <property type="entry name" value="GUANYLATE_KINASE_2"/>
    <property type="match status" value="1"/>
</dbReference>
<evidence type="ECO:0000313" key="11">
    <source>
        <dbReference type="EMBL" id="MBB6430932.1"/>
    </source>
</evidence>
<dbReference type="Gene3D" id="3.30.63.10">
    <property type="entry name" value="Guanylate Kinase phosphate binding domain"/>
    <property type="match status" value="1"/>
</dbReference>
<comment type="subcellular location">
    <subcellularLocation>
        <location evidence="9">Cytoplasm</location>
    </subcellularLocation>
</comment>
<keyword evidence="7 9" id="KW-0067">ATP-binding</keyword>
<dbReference type="EMBL" id="JACHGY010000001">
    <property type="protein sequence ID" value="MBB6430932.1"/>
    <property type="molecule type" value="Genomic_DNA"/>
</dbReference>
<dbReference type="Pfam" id="PF00625">
    <property type="entry name" value="Guanylate_kin"/>
    <property type="match status" value="1"/>
</dbReference>
<dbReference type="Gene3D" id="3.40.50.300">
    <property type="entry name" value="P-loop containing nucleotide triphosphate hydrolases"/>
    <property type="match status" value="1"/>
</dbReference>
<dbReference type="NCBIfam" id="TIGR03263">
    <property type="entry name" value="guanyl_kin"/>
    <property type="match status" value="1"/>
</dbReference>
<evidence type="ECO:0000256" key="1">
    <source>
        <dbReference type="ARBA" id="ARBA00005790"/>
    </source>
</evidence>
<keyword evidence="9" id="KW-0963">Cytoplasm</keyword>
<evidence type="ECO:0000256" key="4">
    <source>
        <dbReference type="ARBA" id="ARBA00022679"/>
    </source>
</evidence>
<comment type="function">
    <text evidence="9">Essential for recycling GMP and indirectly, cGMP.</text>
</comment>
<dbReference type="FunFam" id="3.30.63.10:FF:000002">
    <property type="entry name" value="Guanylate kinase 1"/>
    <property type="match status" value="1"/>
</dbReference>
<evidence type="ECO:0000256" key="3">
    <source>
        <dbReference type="ARBA" id="ARBA00016296"/>
    </source>
</evidence>
<evidence type="ECO:0000256" key="6">
    <source>
        <dbReference type="ARBA" id="ARBA00022777"/>
    </source>
</evidence>
<dbReference type="InterPro" id="IPR008145">
    <property type="entry name" value="GK/Ca_channel_bsu"/>
</dbReference>
<keyword evidence="5 9" id="KW-0547">Nucleotide-binding</keyword>
<feature type="binding site" evidence="9">
    <location>
        <begin position="21"/>
        <end position="28"/>
    </location>
    <ligand>
        <name>ATP</name>
        <dbReference type="ChEBI" id="CHEBI:30616"/>
    </ligand>
</feature>
<dbReference type="SMART" id="SM00072">
    <property type="entry name" value="GuKc"/>
    <property type="match status" value="1"/>
</dbReference>
<dbReference type="GO" id="GO:0005524">
    <property type="term" value="F:ATP binding"/>
    <property type="evidence" value="ECO:0007669"/>
    <property type="project" value="UniProtKB-UniRule"/>
</dbReference>
<proteinExistence type="inferred from homology"/>
<comment type="similarity">
    <text evidence="1 9">Belongs to the guanylate kinase family.</text>
</comment>
<evidence type="ECO:0000256" key="9">
    <source>
        <dbReference type="HAMAP-Rule" id="MF_00328"/>
    </source>
</evidence>
<dbReference type="GO" id="GO:0004385">
    <property type="term" value="F:GMP kinase activity"/>
    <property type="evidence" value="ECO:0007669"/>
    <property type="project" value="UniProtKB-UniRule"/>
</dbReference>
<name>A0A7X0H7X6_9BACT</name>
<keyword evidence="12" id="KW-1185">Reference proteome</keyword>
<dbReference type="SUPFAM" id="SSF52540">
    <property type="entry name" value="P-loop containing nucleoside triphosphate hydrolases"/>
    <property type="match status" value="1"/>
</dbReference>
<dbReference type="CDD" id="cd00071">
    <property type="entry name" value="GMPK"/>
    <property type="match status" value="1"/>
</dbReference>
<dbReference type="InterPro" id="IPR027417">
    <property type="entry name" value="P-loop_NTPase"/>
</dbReference>
<accession>A0A7X0H7X6</accession>
<evidence type="ECO:0000256" key="2">
    <source>
        <dbReference type="ARBA" id="ARBA00012961"/>
    </source>
</evidence>
<keyword evidence="6 9" id="KW-0418">Kinase</keyword>
<dbReference type="Proteomes" id="UP000541810">
    <property type="component" value="Unassembled WGS sequence"/>
</dbReference>
<dbReference type="PANTHER" id="PTHR23117">
    <property type="entry name" value="GUANYLATE KINASE-RELATED"/>
    <property type="match status" value="1"/>
</dbReference>
<organism evidence="11 12">
    <name type="scientific">Algisphaera agarilytica</name>
    <dbReference type="NCBI Taxonomy" id="1385975"/>
    <lineage>
        <taxon>Bacteria</taxon>
        <taxon>Pseudomonadati</taxon>
        <taxon>Planctomycetota</taxon>
        <taxon>Phycisphaerae</taxon>
        <taxon>Phycisphaerales</taxon>
        <taxon>Phycisphaeraceae</taxon>
        <taxon>Algisphaera</taxon>
    </lineage>
</organism>
<dbReference type="EC" id="2.7.4.8" evidence="2 9"/>
<evidence type="ECO:0000256" key="8">
    <source>
        <dbReference type="ARBA" id="ARBA00030128"/>
    </source>
</evidence>
<dbReference type="HAMAP" id="MF_00328">
    <property type="entry name" value="Guanylate_kinase"/>
    <property type="match status" value="1"/>
</dbReference>
<dbReference type="PANTHER" id="PTHR23117:SF13">
    <property type="entry name" value="GUANYLATE KINASE"/>
    <property type="match status" value="1"/>
</dbReference>
<evidence type="ECO:0000313" key="12">
    <source>
        <dbReference type="Proteomes" id="UP000541810"/>
    </source>
</evidence>
<protein>
    <recommendedName>
        <fullName evidence="3 9">Guanylate kinase</fullName>
        <ecNumber evidence="2 9">2.7.4.8</ecNumber>
    </recommendedName>
    <alternativeName>
        <fullName evidence="8 9">GMP kinase</fullName>
    </alternativeName>
</protein>
<evidence type="ECO:0000256" key="7">
    <source>
        <dbReference type="ARBA" id="ARBA00022840"/>
    </source>
</evidence>
<keyword evidence="4 9" id="KW-0808">Transferase</keyword>
<comment type="caution">
    <text evidence="11">The sequence shown here is derived from an EMBL/GenBank/DDBJ whole genome shotgun (WGS) entry which is preliminary data.</text>
</comment>
<dbReference type="InterPro" id="IPR008144">
    <property type="entry name" value="Guanylate_kin-like_dom"/>
</dbReference>
<dbReference type="GO" id="GO:0005829">
    <property type="term" value="C:cytosol"/>
    <property type="evidence" value="ECO:0007669"/>
    <property type="project" value="TreeGrafter"/>
</dbReference>
<dbReference type="InterPro" id="IPR017665">
    <property type="entry name" value="Guanylate_kinase"/>
</dbReference>